<keyword evidence="2" id="KW-1185">Reference proteome</keyword>
<name>A0ABV7XGB3_9GAMM</name>
<evidence type="ECO:0000313" key="1">
    <source>
        <dbReference type="EMBL" id="MFC3715174.1"/>
    </source>
</evidence>
<evidence type="ECO:0000313" key="2">
    <source>
        <dbReference type="Proteomes" id="UP001595705"/>
    </source>
</evidence>
<dbReference type="EMBL" id="JBHRYA010000002">
    <property type="protein sequence ID" value="MFC3715174.1"/>
    <property type="molecule type" value="Genomic_DNA"/>
</dbReference>
<dbReference type="Proteomes" id="UP001595705">
    <property type="component" value="Unassembled WGS sequence"/>
</dbReference>
<comment type="caution">
    <text evidence="1">The sequence shown here is derived from an EMBL/GenBank/DDBJ whole genome shotgun (WGS) entry which is preliminary data.</text>
</comment>
<protein>
    <submittedName>
        <fullName evidence="1">Replication protein RepA</fullName>
    </submittedName>
</protein>
<dbReference type="RefSeq" id="WP_386742279.1">
    <property type="nucleotide sequence ID" value="NZ_JBHRYA010000002.1"/>
</dbReference>
<accession>A0ABV7XGB3</accession>
<gene>
    <name evidence="1" type="ORF">ACFONC_03290</name>
</gene>
<proteinExistence type="predicted"/>
<sequence>MDTPRNRKDTKLVEAGATIMGSAPEGEDIAFLHSTFCQVGLPRSRPKGSTFERRSGNAAIRLEAGTLWDGQDYVQQPLPYGTKPRLLLLHLIRSFLRTGDRTIDLGESVRDFLENTLNIDASGGKRGGMTGFKEQIKAFAACRMVIGYNMPSGAVRTRPAERIVEEFEAWPELASKTGQRSLWPSSITISPDFAASIQKASVPLDARAIRAIQDSALALDLYAWLAHRLHRLDRSAVLHWASLREQFGQEIADPRNFKRNFTKAMRDVLAIYPQAKVEDVFGGIRINPSQPPVSKTLVVVGK</sequence>
<organism evidence="1 2">
    <name type="scientific">Luteimonas soli</name>
    <dbReference type="NCBI Taxonomy" id="1648966"/>
    <lineage>
        <taxon>Bacteria</taxon>
        <taxon>Pseudomonadati</taxon>
        <taxon>Pseudomonadota</taxon>
        <taxon>Gammaproteobacteria</taxon>
        <taxon>Lysobacterales</taxon>
        <taxon>Lysobacteraceae</taxon>
        <taxon>Luteimonas</taxon>
    </lineage>
</organism>
<reference evidence="2" key="1">
    <citation type="journal article" date="2019" name="Int. J. Syst. Evol. Microbiol.">
        <title>The Global Catalogue of Microorganisms (GCM) 10K type strain sequencing project: providing services to taxonomists for standard genome sequencing and annotation.</title>
        <authorList>
            <consortium name="The Broad Institute Genomics Platform"/>
            <consortium name="The Broad Institute Genome Sequencing Center for Infectious Disease"/>
            <person name="Wu L."/>
            <person name="Ma J."/>
        </authorList>
    </citation>
    <scope>NUCLEOTIDE SEQUENCE [LARGE SCALE GENOMIC DNA]</scope>
    <source>
        <strain evidence="2">KCTC 42441</strain>
    </source>
</reference>
<dbReference type="Pfam" id="PF04796">
    <property type="entry name" value="RepA_C"/>
    <property type="match status" value="1"/>
</dbReference>
<dbReference type="InterPro" id="IPR006881">
    <property type="entry name" value="RepA_C"/>
</dbReference>